<evidence type="ECO:0000313" key="3">
    <source>
        <dbReference type="EMBL" id="TFL05046.1"/>
    </source>
</evidence>
<name>A0A5C3QSS6_9AGAR</name>
<dbReference type="OrthoDB" id="433738at2759"/>
<dbReference type="InterPro" id="IPR011990">
    <property type="entry name" value="TPR-like_helical_dom_sf"/>
</dbReference>
<protein>
    <submittedName>
        <fullName evidence="3">Uncharacterized protein</fullName>
    </submittedName>
</protein>
<dbReference type="Gene3D" id="1.25.40.10">
    <property type="entry name" value="Tetratricopeptide repeat domain"/>
    <property type="match status" value="1"/>
</dbReference>
<evidence type="ECO:0000256" key="2">
    <source>
        <dbReference type="ARBA" id="ARBA00022803"/>
    </source>
</evidence>
<dbReference type="PANTHER" id="PTHR22904">
    <property type="entry name" value="TPR REPEAT CONTAINING PROTEIN"/>
    <property type="match status" value="1"/>
</dbReference>
<keyword evidence="1" id="KW-0677">Repeat</keyword>
<proteinExistence type="predicted"/>
<evidence type="ECO:0000313" key="4">
    <source>
        <dbReference type="Proteomes" id="UP000305067"/>
    </source>
</evidence>
<dbReference type="Proteomes" id="UP000305067">
    <property type="component" value="Unassembled WGS sequence"/>
</dbReference>
<accession>A0A5C3QSS6</accession>
<dbReference type="GO" id="GO:0051879">
    <property type="term" value="F:Hsp90 protein binding"/>
    <property type="evidence" value="ECO:0007669"/>
    <property type="project" value="TreeGrafter"/>
</dbReference>
<dbReference type="AlphaFoldDB" id="A0A5C3QSS6"/>
<gene>
    <name evidence="3" type="ORF">BDV98DRAFT_500872</name>
</gene>
<organism evidence="3 4">
    <name type="scientific">Pterulicium gracile</name>
    <dbReference type="NCBI Taxonomy" id="1884261"/>
    <lineage>
        <taxon>Eukaryota</taxon>
        <taxon>Fungi</taxon>
        <taxon>Dikarya</taxon>
        <taxon>Basidiomycota</taxon>
        <taxon>Agaricomycotina</taxon>
        <taxon>Agaricomycetes</taxon>
        <taxon>Agaricomycetidae</taxon>
        <taxon>Agaricales</taxon>
        <taxon>Pleurotineae</taxon>
        <taxon>Pterulaceae</taxon>
        <taxon>Pterulicium</taxon>
    </lineage>
</organism>
<dbReference type="SUPFAM" id="SSF48452">
    <property type="entry name" value="TPR-like"/>
    <property type="match status" value="1"/>
</dbReference>
<keyword evidence="4" id="KW-1185">Reference proteome</keyword>
<dbReference type="STRING" id="1884261.A0A5C3QSS6"/>
<sequence>MPAPDPALQALIEEDFTQIDVKLGGLERSKATCAKHDLEQCDDCDVDFVGLNRLANLLATNPNIRCPPPAQVVSQQLSGAITNMKDEGNKLFKAGQNPAAIARYTMAASIAVQRPPWENNNLMRDELSTVLSNRSAAFHECQDYIPALVDAAAVIGLRRNWSKGHFRKAKALVGLRRWEEARDALRLGLSFEPGNAVSGARFTCSVL</sequence>
<dbReference type="EMBL" id="ML178817">
    <property type="protein sequence ID" value="TFL05046.1"/>
    <property type="molecule type" value="Genomic_DNA"/>
</dbReference>
<reference evidence="3 4" key="1">
    <citation type="journal article" date="2019" name="Nat. Ecol. Evol.">
        <title>Megaphylogeny resolves global patterns of mushroom evolution.</title>
        <authorList>
            <person name="Varga T."/>
            <person name="Krizsan K."/>
            <person name="Foldi C."/>
            <person name="Dima B."/>
            <person name="Sanchez-Garcia M."/>
            <person name="Sanchez-Ramirez S."/>
            <person name="Szollosi G.J."/>
            <person name="Szarkandi J.G."/>
            <person name="Papp V."/>
            <person name="Albert L."/>
            <person name="Andreopoulos W."/>
            <person name="Angelini C."/>
            <person name="Antonin V."/>
            <person name="Barry K.W."/>
            <person name="Bougher N.L."/>
            <person name="Buchanan P."/>
            <person name="Buyck B."/>
            <person name="Bense V."/>
            <person name="Catcheside P."/>
            <person name="Chovatia M."/>
            <person name="Cooper J."/>
            <person name="Damon W."/>
            <person name="Desjardin D."/>
            <person name="Finy P."/>
            <person name="Geml J."/>
            <person name="Haridas S."/>
            <person name="Hughes K."/>
            <person name="Justo A."/>
            <person name="Karasinski D."/>
            <person name="Kautmanova I."/>
            <person name="Kiss B."/>
            <person name="Kocsube S."/>
            <person name="Kotiranta H."/>
            <person name="LaButti K.M."/>
            <person name="Lechner B.E."/>
            <person name="Liimatainen K."/>
            <person name="Lipzen A."/>
            <person name="Lukacs Z."/>
            <person name="Mihaltcheva S."/>
            <person name="Morgado L.N."/>
            <person name="Niskanen T."/>
            <person name="Noordeloos M.E."/>
            <person name="Ohm R.A."/>
            <person name="Ortiz-Santana B."/>
            <person name="Ovrebo C."/>
            <person name="Racz N."/>
            <person name="Riley R."/>
            <person name="Savchenko A."/>
            <person name="Shiryaev A."/>
            <person name="Soop K."/>
            <person name="Spirin V."/>
            <person name="Szebenyi C."/>
            <person name="Tomsovsky M."/>
            <person name="Tulloss R.E."/>
            <person name="Uehling J."/>
            <person name="Grigoriev I.V."/>
            <person name="Vagvolgyi C."/>
            <person name="Papp T."/>
            <person name="Martin F.M."/>
            <person name="Miettinen O."/>
            <person name="Hibbett D.S."/>
            <person name="Nagy L.G."/>
        </authorList>
    </citation>
    <scope>NUCLEOTIDE SEQUENCE [LARGE SCALE GENOMIC DNA]</scope>
    <source>
        <strain evidence="3 4">CBS 309.79</strain>
    </source>
</reference>
<keyword evidence="2" id="KW-0802">TPR repeat</keyword>
<evidence type="ECO:0000256" key="1">
    <source>
        <dbReference type="ARBA" id="ARBA00022737"/>
    </source>
</evidence>
<dbReference type="PANTHER" id="PTHR22904:SF523">
    <property type="entry name" value="STRESS-INDUCED-PHOSPHOPROTEIN 1"/>
    <property type="match status" value="1"/>
</dbReference>